<dbReference type="Proteomes" id="UP001281761">
    <property type="component" value="Unassembled WGS sequence"/>
</dbReference>
<accession>A0ABQ9WYV0</accession>
<gene>
    <name evidence="1" type="ORF">BLNAU_20377</name>
</gene>
<name>A0ABQ9WYV0_9EUKA</name>
<organism evidence="1 2">
    <name type="scientific">Blattamonas nauphoetae</name>
    <dbReference type="NCBI Taxonomy" id="2049346"/>
    <lineage>
        <taxon>Eukaryota</taxon>
        <taxon>Metamonada</taxon>
        <taxon>Preaxostyla</taxon>
        <taxon>Oxymonadida</taxon>
        <taxon>Blattamonas</taxon>
    </lineage>
</organism>
<protein>
    <submittedName>
        <fullName evidence="1">Uncharacterized protein</fullName>
    </submittedName>
</protein>
<proteinExistence type="predicted"/>
<comment type="caution">
    <text evidence="1">The sequence shown here is derived from an EMBL/GenBank/DDBJ whole genome shotgun (WGS) entry which is preliminary data.</text>
</comment>
<evidence type="ECO:0000313" key="2">
    <source>
        <dbReference type="Proteomes" id="UP001281761"/>
    </source>
</evidence>
<keyword evidence="2" id="KW-1185">Reference proteome</keyword>
<evidence type="ECO:0000313" key="1">
    <source>
        <dbReference type="EMBL" id="KAK2944684.1"/>
    </source>
</evidence>
<sequence>MHMSGTWIVDGENTATDIATFERQITDIQTKTESMRHILTKDDRTISAKSTMIVDALRKSSIKQFYLSSLATKNSTEETNLANVRFRVQKAWNNCTNLHTKLDSLRSECHARQAYLARKQIEWKEKLRESQAVRCNFQMWQQNDGNTQKRIRLSESLRVAHTLRLPQVPKIDYSQQDINDSLEKRKTIINNLTTNQQLKQRLETLSTLLHMSTEDHLSFLVACKNISIAHSTPSTPQTLPSLLSSLTVAIAQATQLAQTERNILSARLFKCQERVAFVESTQRRLRDKRAFIQKEWMERTMGTHLQPQ</sequence>
<dbReference type="EMBL" id="JARBJD010000288">
    <property type="protein sequence ID" value="KAK2944684.1"/>
    <property type="molecule type" value="Genomic_DNA"/>
</dbReference>
<reference evidence="1 2" key="1">
    <citation type="journal article" date="2022" name="bioRxiv">
        <title>Genomics of Preaxostyla Flagellates Illuminates Evolutionary Transitions and the Path Towards Mitochondrial Loss.</title>
        <authorList>
            <person name="Novak L.V.F."/>
            <person name="Treitli S.C."/>
            <person name="Pyrih J."/>
            <person name="Halakuc P."/>
            <person name="Pipaliya S.V."/>
            <person name="Vacek V."/>
            <person name="Brzon O."/>
            <person name="Soukal P."/>
            <person name="Eme L."/>
            <person name="Dacks J.B."/>
            <person name="Karnkowska A."/>
            <person name="Elias M."/>
            <person name="Hampl V."/>
        </authorList>
    </citation>
    <scope>NUCLEOTIDE SEQUENCE [LARGE SCALE GENOMIC DNA]</scope>
    <source>
        <strain evidence="1">NAU3</strain>
        <tissue evidence="1">Gut</tissue>
    </source>
</reference>